<proteinExistence type="predicted"/>
<evidence type="ECO:0000313" key="1">
    <source>
        <dbReference type="EMBL" id="GFU60444.1"/>
    </source>
</evidence>
<comment type="caution">
    <text evidence="1">The sequence shown here is derived from an EMBL/GenBank/DDBJ whole genome shotgun (WGS) entry which is preliminary data.</text>
</comment>
<dbReference type="Proteomes" id="UP000887013">
    <property type="component" value="Unassembled WGS sequence"/>
</dbReference>
<dbReference type="OrthoDB" id="10654558at2759"/>
<protein>
    <submittedName>
        <fullName evidence="1">Uncharacterized protein</fullName>
    </submittedName>
</protein>
<sequence>MYFARACSKRTLIMLFISIEFVDSAHLGSAIYKLSEYSIFHLPFSSHLKVLLLFFSLQVVSSGHAHHDVLPPYYFPGASSPSPHSNDSWGDMFDSEESFYVMNIDPLMTTDTETGVQEISLQMGTVQSFPLNTDPPPTNTPVNLQDFIQNTPPPSENSPMNTTTIQLMQGTSHTVNGLSIQVMQPTTLVQTTTIQFVQSGEITSSLELVAQPSLVPPNVNYNFLPEPNFEYLQETGINESPLHPLSPINPEQIVTTPNQLIHPASDQLAADAQLQSPNQQLNTTTIQLLDPNSQQVNASVEWMQLGNQVMSNDAYEAMLLLPPLAMSNLQAESEEEIFALVPY</sequence>
<gene>
    <name evidence="1" type="ORF">NPIL_577511</name>
</gene>
<dbReference type="AlphaFoldDB" id="A0A8X6R500"/>
<dbReference type="EMBL" id="BMAW01040674">
    <property type="protein sequence ID" value="GFU60444.1"/>
    <property type="molecule type" value="Genomic_DNA"/>
</dbReference>
<reference evidence="1" key="1">
    <citation type="submission" date="2020-08" db="EMBL/GenBank/DDBJ databases">
        <title>Multicomponent nature underlies the extraordinary mechanical properties of spider dragline silk.</title>
        <authorList>
            <person name="Kono N."/>
            <person name="Nakamura H."/>
            <person name="Mori M."/>
            <person name="Yoshida Y."/>
            <person name="Ohtoshi R."/>
            <person name="Malay A.D."/>
            <person name="Moran D.A.P."/>
            <person name="Tomita M."/>
            <person name="Numata K."/>
            <person name="Arakawa K."/>
        </authorList>
    </citation>
    <scope>NUCLEOTIDE SEQUENCE</scope>
</reference>
<organism evidence="1 2">
    <name type="scientific">Nephila pilipes</name>
    <name type="common">Giant wood spider</name>
    <name type="synonym">Nephila maculata</name>
    <dbReference type="NCBI Taxonomy" id="299642"/>
    <lineage>
        <taxon>Eukaryota</taxon>
        <taxon>Metazoa</taxon>
        <taxon>Ecdysozoa</taxon>
        <taxon>Arthropoda</taxon>
        <taxon>Chelicerata</taxon>
        <taxon>Arachnida</taxon>
        <taxon>Araneae</taxon>
        <taxon>Araneomorphae</taxon>
        <taxon>Entelegynae</taxon>
        <taxon>Araneoidea</taxon>
        <taxon>Nephilidae</taxon>
        <taxon>Nephila</taxon>
    </lineage>
</organism>
<evidence type="ECO:0000313" key="2">
    <source>
        <dbReference type="Proteomes" id="UP000887013"/>
    </source>
</evidence>
<keyword evidence="2" id="KW-1185">Reference proteome</keyword>
<accession>A0A8X6R500</accession>
<name>A0A8X6R500_NEPPI</name>